<evidence type="ECO:0000256" key="1">
    <source>
        <dbReference type="SAM" id="Phobius"/>
    </source>
</evidence>
<dbReference type="OrthoDB" id="5984490at2"/>
<feature type="transmembrane region" description="Helical" evidence="1">
    <location>
        <begin position="194"/>
        <end position="212"/>
    </location>
</feature>
<protein>
    <submittedName>
        <fullName evidence="2">DUF2306 domain-containing protein</fullName>
    </submittedName>
</protein>
<proteinExistence type="predicted"/>
<feature type="transmembrane region" description="Helical" evidence="1">
    <location>
        <begin position="40"/>
        <end position="59"/>
    </location>
</feature>
<evidence type="ECO:0000313" key="3">
    <source>
        <dbReference type="Proteomes" id="UP000268313"/>
    </source>
</evidence>
<sequence length="241" mass="26192">MSLYLLARWLHIASGVVAFITLWLPLVARKGGALHRRVGWVYVGAMIAAAISALVISGWRFLQAPREQPIALFFVYIAVLSAASASMGVRVLRTKTRTGASTHPLDVGLSTLLLCMGLFTVAYGLRMDVPLLWGFGPVGILSGSGGLWYWLRPPQERMHWWFQHMGAMVASGIGTITAALVVNARHLGIDGLQLAVFLGPTVVGVLGLNLWTRYYRQRFARKAPAATGRDIPGQARSARAS</sequence>
<keyword evidence="1" id="KW-1133">Transmembrane helix</keyword>
<name>A0A3A8KNS4_9BACT</name>
<feature type="transmembrane region" description="Helical" evidence="1">
    <location>
        <begin position="6"/>
        <end position="28"/>
    </location>
</feature>
<reference evidence="3" key="1">
    <citation type="submission" date="2018-09" db="EMBL/GenBank/DDBJ databases">
        <authorList>
            <person name="Livingstone P.G."/>
            <person name="Whitworth D.E."/>
        </authorList>
    </citation>
    <scope>NUCLEOTIDE SEQUENCE [LARGE SCALE GENOMIC DNA]</scope>
    <source>
        <strain evidence="3">CA043D</strain>
    </source>
</reference>
<organism evidence="2 3">
    <name type="scientific">Corallococcus carmarthensis</name>
    <dbReference type="NCBI Taxonomy" id="2316728"/>
    <lineage>
        <taxon>Bacteria</taxon>
        <taxon>Pseudomonadati</taxon>
        <taxon>Myxococcota</taxon>
        <taxon>Myxococcia</taxon>
        <taxon>Myxococcales</taxon>
        <taxon>Cystobacterineae</taxon>
        <taxon>Myxococcaceae</taxon>
        <taxon>Corallococcus</taxon>
    </lineage>
</organism>
<keyword evidence="1" id="KW-0812">Transmembrane</keyword>
<evidence type="ECO:0000313" key="2">
    <source>
        <dbReference type="EMBL" id="RKH04062.1"/>
    </source>
</evidence>
<feature type="transmembrane region" description="Helical" evidence="1">
    <location>
        <begin position="160"/>
        <end position="182"/>
    </location>
</feature>
<accession>A0A3A8KNS4</accession>
<keyword evidence="1" id="KW-0472">Membrane</keyword>
<dbReference type="AlphaFoldDB" id="A0A3A8KNS4"/>
<dbReference type="RefSeq" id="WP_120602727.1">
    <property type="nucleotide sequence ID" value="NZ_RAWE01000033.1"/>
</dbReference>
<dbReference type="Proteomes" id="UP000268313">
    <property type="component" value="Unassembled WGS sequence"/>
</dbReference>
<comment type="caution">
    <text evidence="2">The sequence shown here is derived from an EMBL/GenBank/DDBJ whole genome shotgun (WGS) entry which is preliminary data.</text>
</comment>
<gene>
    <name evidence="2" type="ORF">D7X32_12355</name>
</gene>
<feature type="transmembrane region" description="Helical" evidence="1">
    <location>
        <begin position="104"/>
        <end position="125"/>
    </location>
</feature>
<feature type="transmembrane region" description="Helical" evidence="1">
    <location>
        <begin position="131"/>
        <end position="151"/>
    </location>
</feature>
<keyword evidence="3" id="KW-1185">Reference proteome</keyword>
<feature type="transmembrane region" description="Helical" evidence="1">
    <location>
        <begin position="71"/>
        <end position="92"/>
    </location>
</feature>
<dbReference type="EMBL" id="RAWE01000033">
    <property type="protein sequence ID" value="RKH04062.1"/>
    <property type="molecule type" value="Genomic_DNA"/>
</dbReference>